<proteinExistence type="predicted"/>
<dbReference type="EMBL" id="JACHGI010000002">
    <property type="protein sequence ID" value="MBB6465847.1"/>
    <property type="molecule type" value="Genomic_DNA"/>
</dbReference>
<feature type="region of interest" description="Disordered" evidence="1">
    <location>
        <begin position="52"/>
        <end position="74"/>
    </location>
</feature>
<sequence>MSTRFRRKSNYDDPVEFLAPPTYLSATPAETWQKQLQTVIAVTLVVCHRCSSPRLDSSSKYPDNGLLSDGGSNV</sequence>
<dbReference type="RefSeq" id="WP_184768304.1">
    <property type="nucleotide sequence ID" value="NZ_JACHGI010000002.1"/>
</dbReference>
<organism evidence="2 3">
    <name type="scientific">Aminobacter carboxidus</name>
    <dbReference type="NCBI Taxonomy" id="376165"/>
    <lineage>
        <taxon>Bacteria</taxon>
        <taxon>Pseudomonadati</taxon>
        <taxon>Pseudomonadota</taxon>
        <taxon>Alphaproteobacteria</taxon>
        <taxon>Hyphomicrobiales</taxon>
        <taxon>Phyllobacteriaceae</taxon>
        <taxon>Aminobacter</taxon>
    </lineage>
</organism>
<evidence type="ECO:0000313" key="2">
    <source>
        <dbReference type="EMBL" id="MBB6465847.1"/>
    </source>
</evidence>
<accession>A0A8E2BCI5</accession>
<name>A0A8E2BCI5_9HYPH</name>
<reference evidence="2 3" key="1">
    <citation type="submission" date="2020-08" db="EMBL/GenBank/DDBJ databases">
        <title>Genomic Encyclopedia of Type Strains, Phase IV (KMG-IV): sequencing the most valuable type-strain genomes for metagenomic binning, comparative biology and taxonomic classification.</title>
        <authorList>
            <person name="Goeker M."/>
        </authorList>
    </citation>
    <scope>NUCLEOTIDE SEQUENCE [LARGE SCALE GENOMIC DNA]</scope>
    <source>
        <strain evidence="2 3">DSM 17454</strain>
    </source>
</reference>
<evidence type="ECO:0000256" key="1">
    <source>
        <dbReference type="SAM" id="MobiDB-lite"/>
    </source>
</evidence>
<comment type="caution">
    <text evidence="2">The sequence shown here is derived from an EMBL/GenBank/DDBJ whole genome shotgun (WGS) entry which is preliminary data.</text>
</comment>
<dbReference type="Proteomes" id="UP000532373">
    <property type="component" value="Unassembled WGS sequence"/>
</dbReference>
<evidence type="ECO:0000313" key="3">
    <source>
        <dbReference type="Proteomes" id="UP000532373"/>
    </source>
</evidence>
<protein>
    <submittedName>
        <fullName evidence="2">Uncharacterized protein</fullName>
    </submittedName>
</protein>
<dbReference type="AlphaFoldDB" id="A0A8E2BCI5"/>
<gene>
    <name evidence="2" type="ORF">HNQ96_001705</name>
</gene>